<feature type="domain" description="SPW repeat-containing integral membrane" evidence="2">
    <location>
        <begin position="9"/>
        <end position="105"/>
    </location>
</feature>
<comment type="caution">
    <text evidence="3">The sequence shown here is derived from an EMBL/GenBank/DDBJ whole genome shotgun (WGS) entry which is preliminary data.</text>
</comment>
<protein>
    <submittedName>
        <fullName evidence="3">Signal transduction histidine kinase</fullName>
    </submittedName>
</protein>
<evidence type="ECO:0000313" key="3">
    <source>
        <dbReference type="EMBL" id="MDP9840629.1"/>
    </source>
</evidence>
<feature type="transmembrane region" description="Helical" evidence="1">
    <location>
        <begin position="90"/>
        <end position="108"/>
    </location>
</feature>
<feature type="transmembrane region" description="Helical" evidence="1">
    <location>
        <begin position="33"/>
        <end position="53"/>
    </location>
</feature>
<dbReference type="GO" id="GO:0016301">
    <property type="term" value="F:kinase activity"/>
    <property type="evidence" value="ECO:0007669"/>
    <property type="project" value="UniProtKB-KW"/>
</dbReference>
<dbReference type="RefSeq" id="WP_306840129.1">
    <property type="nucleotide sequence ID" value="NZ_JAUSRF010000032.1"/>
</dbReference>
<keyword evidence="3" id="KW-0808">Transferase</keyword>
<keyword evidence="1" id="KW-0812">Transmembrane</keyword>
<evidence type="ECO:0000313" key="4">
    <source>
        <dbReference type="Proteomes" id="UP001241472"/>
    </source>
</evidence>
<feature type="transmembrane region" description="Helical" evidence="1">
    <location>
        <begin position="65"/>
        <end position="84"/>
    </location>
</feature>
<name>A0ABT9Q1N8_9HYPH</name>
<gene>
    <name evidence="3" type="ORF">J2T09_005417</name>
</gene>
<accession>A0ABT9Q1N8</accession>
<organism evidence="3 4">
    <name type="scientific">Neorhizobium huautlense</name>
    <dbReference type="NCBI Taxonomy" id="67774"/>
    <lineage>
        <taxon>Bacteria</taxon>
        <taxon>Pseudomonadati</taxon>
        <taxon>Pseudomonadota</taxon>
        <taxon>Alphaproteobacteria</taxon>
        <taxon>Hyphomicrobiales</taxon>
        <taxon>Rhizobiaceae</taxon>
        <taxon>Rhizobium/Agrobacterium group</taxon>
        <taxon>Neorhizobium</taxon>
    </lineage>
</organism>
<dbReference type="Pfam" id="PF03779">
    <property type="entry name" value="SPW"/>
    <property type="match status" value="1"/>
</dbReference>
<evidence type="ECO:0000256" key="1">
    <source>
        <dbReference type="SAM" id="Phobius"/>
    </source>
</evidence>
<keyword evidence="1" id="KW-0472">Membrane</keyword>
<proteinExistence type="predicted"/>
<dbReference type="InterPro" id="IPR005530">
    <property type="entry name" value="SPW"/>
</dbReference>
<dbReference type="EMBL" id="JAUSRF010000032">
    <property type="protein sequence ID" value="MDP9840629.1"/>
    <property type="molecule type" value="Genomic_DNA"/>
</dbReference>
<feature type="transmembrane region" description="Helical" evidence="1">
    <location>
        <begin position="7"/>
        <end position="27"/>
    </location>
</feature>
<keyword evidence="3" id="KW-0418">Kinase</keyword>
<reference evidence="3 4" key="1">
    <citation type="submission" date="2023-07" db="EMBL/GenBank/DDBJ databases">
        <title>Sorghum-associated microbial communities from plants grown in Nebraska, USA.</title>
        <authorList>
            <person name="Schachtman D."/>
        </authorList>
    </citation>
    <scope>NUCLEOTIDE SEQUENCE [LARGE SCALE GENOMIC DNA]</scope>
    <source>
        <strain evidence="3 4">DS1307</strain>
    </source>
</reference>
<dbReference type="Proteomes" id="UP001241472">
    <property type="component" value="Unassembled WGS sequence"/>
</dbReference>
<evidence type="ECO:0000259" key="2">
    <source>
        <dbReference type="Pfam" id="PF03779"/>
    </source>
</evidence>
<keyword evidence="1" id="KW-1133">Transmembrane helix</keyword>
<keyword evidence="4" id="KW-1185">Reference proteome</keyword>
<sequence length="117" mass="12779">MRFIPTVLHGVLDYLVGVVLIVLPFALGTQGPTLIALIALGLFAIAYSLFTDYELGAVRFLRVRFHLALDIVFGIIMLFIPTVFDLPAAIEWLVYVIGFLAILLATITKIRATGTAS</sequence>